<reference evidence="2" key="2">
    <citation type="submission" date="2023-05" db="EMBL/GenBank/DDBJ databases">
        <authorList>
            <consortium name="Lawrence Berkeley National Laboratory"/>
            <person name="Steindorff A."/>
            <person name="Hensen N."/>
            <person name="Bonometti L."/>
            <person name="Westerberg I."/>
            <person name="Brannstrom I.O."/>
            <person name="Guillou S."/>
            <person name="Cros-Aarteil S."/>
            <person name="Calhoun S."/>
            <person name="Haridas S."/>
            <person name="Kuo A."/>
            <person name="Mondo S."/>
            <person name="Pangilinan J."/>
            <person name="Riley R."/>
            <person name="Labutti K."/>
            <person name="Andreopoulos B."/>
            <person name="Lipzen A."/>
            <person name="Chen C."/>
            <person name="Yanf M."/>
            <person name="Daum C."/>
            <person name="Ng V."/>
            <person name="Clum A."/>
            <person name="Ohm R."/>
            <person name="Martin F."/>
            <person name="Silar P."/>
            <person name="Natvig D."/>
            <person name="Lalanne C."/>
            <person name="Gautier V."/>
            <person name="Ament-Velasquez S.L."/>
            <person name="Kruys A."/>
            <person name="Hutchinson M.I."/>
            <person name="Powell A.J."/>
            <person name="Barry K."/>
            <person name="Miller A.N."/>
            <person name="Grigoriev I.V."/>
            <person name="Debuchy R."/>
            <person name="Gladieux P."/>
            <person name="Thoren M.H."/>
            <person name="Johannesson H."/>
        </authorList>
    </citation>
    <scope>NUCLEOTIDE SEQUENCE</scope>
    <source>
        <strain evidence="2">CBS 538.74</strain>
    </source>
</reference>
<dbReference type="EMBL" id="MU857087">
    <property type="protein sequence ID" value="KAK4150235.1"/>
    <property type="molecule type" value="Genomic_DNA"/>
</dbReference>
<feature type="chain" id="PRO_5042871778" description="Ig-like domain-containing protein" evidence="1">
    <location>
        <begin position="22"/>
        <end position="550"/>
    </location>
</feature>
<name>A0AAN6VFA4_9PEZI</name>
<keyword evidence="3" id="KW-1185">Reference proteome</keyword>
<dbReference type="Proteomes" id="UP001302745">
    <property type="component" value="Unassembled WGS sequence"/>
</dbReference>
<accession>A0AAN6VFA4</accession>
<feature type="signal peptide" evidence="1">
    <location>
        <begin position="1"/>
        <end position="21"/>
    </location>
</feature>
<reference evidence="2" key="1">
    <citation type="journal article" date="2023" name="Mol. Phylogenet. Evol.">
        <title>Genome-scale phylogeny and comparative genomics of the fungal order Sordariales.</title>
        <authorList>
            <person name="Hensen N."/>
            <person name="Bonometti L."/>
            <person name="Westerberg I."/>
            <person name="Brannstrom I.O."/>
            <person name="Guillou S."/>
            <person name="Cros-Aarteil S."/>
            <person name="Calhoun S."/>
            <person name="Haridas S."/>
            <person name="Kuo A."/>
            <person name="Mondo S."/>
            <person name="Pangilinan J."/>
            <person name="Riley R."/>
            <person name="LaButti K."/>
            <person name="Andreopoulos B."/>
            <person name="Lipzen A."/>
            <person name="Chen C."/>
            <person name="Yan M."/>
            <person name="Daum C."/>
            <person name="Ng V."/>
            <person name="Clum A."/>
            <person name="Steindorff A."/>
            <person name="Ohm R.A."/>
            <person name="Martin F."/>
            <person name="Silar P."/>
            <person name="Natvig D.O."/>
            <person name="Lalanne C."/>
            <person name="Gautier V."/>
            <person name="Ament-Velasquez S.L."/>
            <person name="Kruys A."/>
            <person name="Hutchinson M.I."/>
            <person name="Powell A.J."/>
            <person name="Barry K."/>
            <person name="Miller A.N."/>
            <person name="Grigoriev I.V."/>
            <person name="Debuchy R."/>
            <person name="Gladieux P."/>
            <person name="Hiltunen Thoren M."/>
            <person name="Johannesson H."/>
        </authorList>
    </citation>
    <scope>NUCLEOTIDE SEQUENCE</scope>
    <source>
        <strain evidence="2">CBS 538.74</strain>
    </source>
</reference>
<evidence type="ECO:0000313" key="2">
    <source>
        <dbReference type="EMBL" id="KAK4150235.1"/>
    </source>
</evidence>
<evidence type="ECO:0000313" key="3">
    <source>
        <dbReference type="Proteomes" id="UP001302745"/>
    </source>
</evidence>
<evidence type="ECO:0000256" key="1">
    <source>
        <dbReference type="SAM" id="SignalP"/>
    </source>
</evidence>
<keyword evidence="1" id="KW-0732">Signal</keyword>
<gene>
    <name evidence="2" type="ORF">C8A00DRAFT_18217</name>
</gene>
<organism evidence="2 3">
    <name type="scientific">Chaetomidium leptoderma</name>
    <dbReference type="NCBI Taxonomy" id="669021"/>
    <lineage>
        <taxon>Eukaryota</taxon>
        <taxon>Fungi</taxon>
        <taxon>Dikarya</taxon>
        <taxon>Ascomycota</taxon>
        <taxon>Pezizomycotina</taxon>
        <taxon>Sordariomycetes</taxon>
        <taxon>Sordariomycetidae</taxon>
        <taxon>Sordariales</taxon>
        <taxon>Chaetomiaceae</taxon>
        <taxon>Chaetomidium</taxon>
    </lineage>
</organism>
<sequence>MTCLVELILCAFALHSAACSAASIQRRQYQPDSAGGPRTPQQCIEASLTNPTWDIYSPTLVVINGASDGTQGDIGFLAANSATGVSANCTAKDIDLEPRGATALGVWHNCSIPDLSFQFDLETLDMRLRGSWLCDNSSSLVFMANGSWEVPLIQGCFDEETPRGLERLCIMGNSQVPAGLSLPIAIHPQLPLLPYTPRERAQRCVDRSYDPEWQINDLLYQHHFTKKNNMTSISYDLSLDVTNISDGQSLNCSVTVDLQDTYYTNGSTPWVRCNGPGGDDSSSNTTFIDVMLDTDYGVFGIRQAWECSDGVAGVERDQFDGIAYTSFSLDCGRPTNLAVRDSQGLVIGAASDYNCSLLTPPATFSGYVDKAPPMPHTYYSRSCTITSISDTTALALQEYRIESAPIPAGDGNNKTSSVLGSFTLYNLGPGDAYKFSRMPVVDDGAWHDCTAGQEEALPWQLVGCQYLLDRASHRLGFQVQWYCDDRDATNAILFNATVEQQLPGEVCATVGERETCGLPVDVAELDMPISSLTWAASGKPMDRGPTLPWI</sequence>
<comment type="caution">
    <text evidence="2">The sequence shown here is derived from an EMBL/GenBank/DDBJ whole genome shotgun (WGS) entry which is preliminary data.</text>
</comment>
<proteinExistence type="predicted"/>
<dbReference type="AlphaFoldDB" id="A0AAN6VFA4"/>
<protein>
    <recommendedName>
        <fullName evidence="4">Ig-like domain-containing protein</fullName>
    </recommendedName>
</protein>
<evidence type="ECO:0008006" key="4">
    <source>
        <dbReference type="Google" id="ProtNLM"/>
    </source>
</evidence>